<evidence type="ECO:0000256" key="7">
    <source>
        <dbReference type="ARBA" id="ARBA00022692"/>
    </source>
</evidence>
<dbReference type="GO" id="GO:0016020">
    <property type="term" value="C:membrane"/>
    <property type="evidence" value="ECO:0007669"/>
    <property type="project" value="InterPro"/>
</dbReference>
<dbReference type="NCBIfam" id="TIGR01938">
    <property type="entry name" value="nqrC"/>
    <property type="match status" value="1"/>
</dbReference>
<reference evidence="18" key="1">
    <citation type="submission" date="2018-06" db="EMBL/GenBank/DDBJ databases">
        <authorList>
            <person name="Zhirakovskaya E."/>
        </authorList>
    </citation>
    <scope>NUCLEOTIDE SEQUENCE</scope>
</reference>
<evidence type="ECO:0000256" key="15">
    <source>
        <dbReference type="ARBA" id="ARBA00023201"/>
    </source>
</evidence>
<dbReference type="PANTHER" id="PTHR37838">
    <property type="entry name" value="NA(+)-TRANSLOCATING NADH-QUINONE REDUCTASE SUBUNIT C"/>
    <property type="match status" value="1"/>
</dbReference>
<evidence type="ECO:0000256" key="8">
    <source>
        <dbReference type="ARBA" id="ARBA00022967"/>
    </source>
</evidence>
<gene>
    <name evidence="18" type="ORF">MNBD_BACTEROID07-412</name>
</gene>
<evidence type="ECO:0000256" key="16">
    <source>
        <dbReference type="SAM" id="Phobius"/>
    </source>
</evidence>
<accession>A0A3B0UUF5</accession>
<keyword evidence="11" id="KW-0915">Sodium</keyword>
<evidence type="ECO:0000256" key="5">
    <source>
        <dbReference type="ARBA" id="ARBA00022630"/>
    </source>
</evidence>
<keyword evidence="13" id="KW-0830">Ubiquinone</keyword>
<keyword evidence="15" id="KW-0739">Sodium transport</keyword>
<keyword evidence="18" id="KW-0560">Oxidoreductase</keyword>
<keyword evidence="2" id="KW-1003">Cell membrane</keyword>
<dbReference type="InterPro" id="IPR007329">
    <property type="entry name" value="FMN-bd"/>
</dbReference>
<dbReference type="EMBL" id="UOET01000302">
    <property type="protein sequence ID" value="VAW28957.1"/>
    <property type="molecule type" value="Genomic_DNA"/>
</dbReference>
<dbReference type="HAMAP" id="MF_00427">
    <property type="entry name" value="NqrC"/>
    <property type="match status" value="1"/>
</dbReference>
<keyword evidence="9 16" id="KW-1133">Transmembrane helix</keyword>
<protein>
    <submittedName>
        <fullName evidence="18">Na(+)-translocating NADH-quinone reductase subunit C</fullName>
        <ecNumber evidence="18">1.6.5.8</ecNumber>
    </submittedName>
</protein>
<evidence type="ECO:0000256" key="2">
    <source>
        <dbReference type="ARBA" id="ARBA00022475"/>
    </source>
</evidence>
<dbReference type="Pfam" id="PF04205">
    <property type="entry name" value="FMN_bind"/>
    <property type="match status" value="1"/>
</dbReference>
<feature type="transmembrane region" description="Helical" evidence="16">
    <location>
        <begin position="6"/>
        <end position="29"/>
    </location>
</feature>
<evidence type="ECO:0000256" key="13">
    <source>
        <dbReference type="ARBA" id="ARBA00023075"/>
    </source>
</evidence>
<dbReference type="GO" id="GO:0006814">
    <property type="term" value="P:sodium ion transport"/>
    <property type="evidence" value="ECO:0007669"/>
    <property type="project" value="UniProtKB-KW"/>
</dbReference>
<keyword evidence="4" id="KW-0597">Phosphoprotein</keyword>
<evidence type="ECO:0000256" key="9">
    <source>
        <dbReference type="ARBA" id="ARBA00022989"/>
    </source>
</evidence>
<evidence type="ECO:0000256" key="4">
    <source>
        <dbReference type="ARBA" id="ARBA00022553"/>
    </source>
</evidence>
<evidence type="ECO:0000256" key="12">
    <source>
        <dbReference type="ARBA" id="ARBA00023065"/>
    </source>
</evidence>
<dbReference type="PIRSF" id="PIRSF009437">
    <property type="entry name" value="NQR-1_subunit_C"/>
    <property type="match status" value="1"/>
</dbReference>
<keyword evidence="1" id="KW-0813">Transport</keyword>
<keyword evidence="14 16" id="KW-0472">Membrane</keyword>
<dbReference type="InterPro" id="IPR010204">
    <property type="entry name" value="NqrC"/>
</dbReference>
<organism evidence="18">
    <name type="scientific">hydrothermal vent metagenome</name>
    <dbReference type="NCBI Taxonomy" id="652676"/>
    <lineage>
        <taxon>unclassified sequences</taxon>
        <taxon>metagenomes</taxon>
        <taxon>ecological metagenomes</taxon>
    </lineage>
</organism>
<evidence type="ECO:0000256" key="6">
    <source>
        <dbReference type="ARBA" id="ARBA00022643"/>
    </source>
</evidence>
<evidence type="ECO:0000259" key="17">
    <source>
        <dbReference type="SMART" id="SM00900"/>
    </source>
</evidence>
<dbReference type="EC" id="1.6.5.8" evidence="18"/>
<name>A0A3B0UUF5_9ZZZZ</name>
<evidence type="ECO:0000256" key="3">
    <source>
        <dbReference type="ARBA" id="ARBA00022519"/>
    </source>
</evidence>
<keyword evidence="6" id="KW-0288">FMN</keyword>
<dbReference type="SMART" id="SM00900">
    <property type="entry name" value="FMN_bind"/>
    <property type="match status" value="1"/>
</dbReference>
<proteinExistence type="inferred from homology"/>
<feature type="domain" description="FMN-binding" evidence="17">
    <location>
        <begin position="134"/>
        <end position="237"/>
    </location>
</feature>
<keyword evidence="10" id="KW-0520">NAD</keyword>
<dbReference type="GO" id="GO:0016655">
    <property type="term" value="F:oxidoreductase activity, acting on NAD(P)H, quinone or similar compound as acceptor"/>
    <property type="evidence" value="ECO:0007669"/>
    <property type="project" value="InterPro"/>
</dbReference>
<evidence type="ECO:0000256" key="10">
    <source>
        <dbReference type="ARBA" id="ARBA00023027"/>
    </source>
</evidence>
<keyword evidence="7 16" id="KW-0812">Transmembrane</keyword>
<keyword evidence="5" id="KW-0285">Flavoprotein</keyword>
<sequence length="245" mass="27292">MYTNRYIFTYAAILVVVAAALLSLAAMLLKPFQERNLAIEKMRGILTSAQVTQANASNAIPLFNKYIVKELVIDSKGNVLNSYTKSPKEDAPAFKLNLKEELYNKSQKRPYKLPLYIAEKDGKTIYIIPMRGTGLWGPIWGNIALTSDFKRVIGVFFDDEEETPGLGGEIAKPKFQNEFIGKTIFDDNGNFTSIKVVKGGVIKLPEAQRIHGVDALSGATLTSNGVNDMLRNVLKSYLPYIKNHR</sequence>
<evidence type="ECO:0000256" key="11">
    <source>
        <dbReference type="ARBA" id="ARBA00023053"/>
    </source>
</evidence>
<keyword evidence="8" id="KW-1278">Translocase</keyword>
<dbReference type="GO" id="GO:0010181">
    <property type="term" value="F:FMN binding"/>
    <property type="evidence" value="ECO:0007669"/>
    <property type="project" value="InterPro"/>
</dbReference>
<dbReference type="AlphaFoldDB" id="A0A3B0UUF5"/>
<evidence type="ECO:0000313" key="18">
    <source>
        <dbReference type="EMBL" id="VAW28957.1"/>
    </source>
</evidence>
<dbReference type="PANTHER" id="PTHR37838:SF1">
    <property type="entry name" value="NA(+)-TRANSLOCATING NADH-QUINONE REDUCTASE SUBUNIT C"/>
    <property type="match status" value="1"/>
</dbReference>
<keyword evidence="12" id="KW-0406">Ion transport</keyword>
<evidence type="ECO:0000256" key="14">
    <source>
        <dbReference type="ARBA" id="ARBA00023136"/>
    </source>
</evidence>
<evidence type="ECO:0000256" key="1">
    <source>
        <dbReference type="ARBA" id="ARBA00022448"/>
    </source>
</evidence>
<keyword evidence="3" id="KW-0997">Cell inner membrane</keyword>